<reference evidence="1 2" key="1">
    <citation type="journal article" date="2015" name="J. Virol.">
        <title>Sinorhizobium meliloti Phage ?M9 Defines a New Group of T4 Superfamily Phages with Unusual Genomic Features but a Common T=16 Capsid.</title>
        <authorList>
            <person name="Johnson M.C."/>
            <person name="Tatum K.B."/>
            <person name="Lynn J.S."/>
            <person name="Brewer T.E."/>
            <person name="Lu S."/>
            <person name="Washburn B.K."/>
            <person name="Stroupe M.E."/>
            <person name="Jones K.M."/>
        </authorList>
    </citation>
    <scope>NUCLEOTIDE SEQUENCE [LARGE SCALE GENOMIC DNA]</scope>
</reference>
<keyword evidence="2" id="KW-1185">Reference proteome</keyword>
<dbReference type="GeneID" id="26517912"/>
<reference evidence="2" key="2">
    <citation type="submission" date="2015-03" db="EMBL/GenBank/DDBJ databases">
        <title>The genome and structure of Sinorhizobium meliloti phage phiM9.</title>
        <authorList>
            <person name="Johnson M.C."/>
            <person name="Tatum K.B."/>
            <person name="Lynn J.S."/>
            <person name="Brewer T.E."/>
            <person name="Washburn B.K."/>
            <person name="Stroupe M.E."/>
            <person name="Jones K.M."/>
        </authorList>
    </citation>
    <scope>NUCLEOTIDE SEQUENCE [LARGE SCALE GENOMIC DNA]</scope>
</reference>
<name>A0A0F6R633_9CAUD</name>
<dbReference type="KEGG" id="vg:26517912"/>
<dbReference type="EMBL" id="KP881232">
    <property type="protein sequence ID" value="AKE44860.1"/>
    <property type="molecule type" value="Genomic_DNA"/>
</dbReference>
<accession>A0A0F6R633</accession>
<gene>
    <name evidence="1" type="ORF">Sm_phiM9_233</name>
</gene>
<protein>
    <submittedName>
        <fullName evidence="1">Uncharacterized protein</fullName>
    </submittedName>
</protein>
<sequence length="74" mass="8340">MTEQTYTSIDHTEGCDLVVCAHCEYLQYERPHPLNKGGKYAWLCRSCGTANEGDKVHLLENTARFRPRNGLSGP</sequence>
<evidence type="ECO:0000313" key="2">
    <source>
        <dbReference type="Proteomes" id="UP000033804"/>
    </source>
</evidence>
<proteinExistence type="predicted"/>
<dbReference type="RefSeq" id="YP_009189614.1">
    <property type="nucleotide sequence ID" value="NC_028676.1"/>
</dbReference>
<organism evidence="1 2">
    <name type="scientific">Sinorhizobium phage phiM9</name>
    <dbReference type="NCBI Taxonomy" id="1636182"/>
    <lineage>
        <taxon>Viruses</taxon>
        <taxon>Duplodnaviria</taxon>
        <taxon>Heunggongvirae</taxon>
        <taxon>Uroviricota</taxon>
        <taxon>Caudoviricetes</taxon>
        <taxon>Pootjesviridae</taxon>
        <taxon>Emnonavirus</taxon>
        <taxon>Emnonavirus phiM9</taxon>
    </lineage>
</organism>
<evidence type="ECO:0000313" key="1">
    <source>
        <dbReference type="EMBL" id="AKE44860.1"/>
    </source>
</evidence>
<dbReference type="Proteomes" id="UP000033804">
    <property type="component" value="Segment"/>
</dbReference>